<keyword evidence="1" id="KW-1133">Transmembrane helix</keyword>
<feature type="chain" id="PRO_5025627557" evidence="2">
    <location>
        <begin position="24"/>
        <end position="118"/>
    </location>
</feature>
<evidence type="ECO:0000313" key="4">
    <source>
        <dbReference type="Proteomes" id="UP000799423"/>
    </source>
</evidence>
<feature type="transmembrane region" description="Helical" evidence="1">
    <location>
        <begin position="12"/>
        <end position="31"/>
    </location>
</feature>
<gene>
    <name evidence="3" type="ORF">T440DRAFT_517808</name>
</gene>
<dbReference type="EMBL" id="MU006304">
    <property type="protein sequence ID" value="KAF2850908.1"/>
    <property type="molecule type" value="Genomic_DNA"/>
</dbReference>
<protein>
    <submittedName>
        <fullName evidence="3">Uncharacterized protein</fullName>
    </submittedName>
</protein>
<dbReference type="OrthoDB" id="3795151at2759"/>
<keyword evidence="1" id="KW-0472">Membrane</keyword>
<keyword evidence="2" id="KW-0732">Signal</keyword>
<proteinExistence type="predicted"/>
<evidence type="ECO:0000256" key="2">
    <source>
        <dbReference type="SAM" id="SignalP"/>
    </source>
</evidence>
<dbReference type="Proteomes" id="UP000799423">
    <property type="component" value="Unassembled WGS sequence"/>
</dbReference>
<dbReference type="AlphaFoldDB" id="A0A6A7B9N2"/>
<sequence length="118" mass="13099">MFPKFPDLILPMVYLSFFHLTLASATTITIPTDPQAVGPATATSNGWSKEAILTLVGVLVAITCFVIGLAWPCIYRGVQNLRTGASASYQLRDFAEEARRYNEFLAFNAWREAQHRSS</sequence>
<keyword evidence="4" id="KW-1185">Reference proteome</keyword>
<evidence type="ECO:0000313" key="3">
    <source>
        <dbReference type="EMBL" id="KAF2850908.1"/>
    </source>
</evidence>
<accession>A0A6A7B9N2</accession>
<keyword evidence="1" id="KW-0812">Transmembrane</keyword>
<organism evidence="3 4">
    <name type="scientific">Plenodomus tracheiphilus IPT5</name>
    <dbReference type="NCBI Taxonomy" id="1408161"/>
    <lineage>
        <taxon>Eukaryota</taxon>
        <taxon>Fungi</taxon>
        <taxon>Dikarya</taxon>
        <taxon>Ascomycota</taxon>
        <taxon>Pezizomycotina</taxon>
        <taxon>Dothideomycetes</taxon>
        <taxon>Pleosporomycetidae</taxon>
        <taxon>Pleosporales</taxon>
        <taxon>Pleosporineae</taxon>
        <taxon>Leptosphaeriaceae</taxon>
        <taxon>Plenodomus</taxon>
    </lineage>
</organism>
<evidence type="ECO:0000256" key="1">
    <source>
        <dbReference type="SAM" id="Phobius"/>
    </source>
</evidence>
<name>A0A6A7B9N2_9PLEO</name>
<feature type="signal peptide" evidence="2">
    <location>
        <begin position="1"/>
        <end position="23"/>
    </location>
</feature>
<feature type="transmembrane region" description="Helical" evidence="1">
    <location>
        <begin position="51"/>
        <end position="74"/>
    </location>
</feature>
<reference evidence="3" key="1">
    <citation type="submission" date="2020-01" db="EMBL/GenBank/DDBJ databases">
        <authorList>
            <consortium name="DOE Joint Genome Institute"/>
            <person name="Haridas S."/>
            <person name="Albert R."/>
            <person name="Binder M."/>
            <person name="Bloem J."/>
            <person name="Labutti K."/>
            <person name="Salamov A."/>
            <person name="Andreopoulos B."/>
            <person name="Baker S.E."/>
            <person name="Barry K."/>
            <person name="Bills G."/>
            <person name="Bluhm B.H."/>
            <person name="Cannon C."/>
            <person name="Castanera R."/>
            <person name="Culley D.E."/>
            <person name="Daum C."/>
            <person name="Ezra D."/>
            <person name="Gonzalez J.B."/>
            <person name="Henrissat B."/>
            <person name="Kuo A."/>
            <person name="Liang C."/>
            <person name="Lipzen A."/>
            <person name="Lutzoni F."/>
            <person name="Magnuson J."/>
            <person name="Mondo S."/>
            <person name="Nolan M."/>
            <person name="Ohm R."/>
            <person name="Pangilinan J."/>
            <person name="Park H.-J."/>
            <person name="Ramirez L."/>
            <person name="Alfaro M."/>
            <person name="Sun H."/>
            <person name="Tritt A."/>
            <person name="Yoshinaga Y."/>
            <person name="Zwiers L.-H."/>
            <person name="Turgeon B.G."/>
            <person name="Goodwin S.B."/>
            <person name="Spatafora J.W."/>
            <person name="Crous P.W."/>
            <person name="Grigoriev I.V."/>
        </authorList>
    </citation>
    <scope>NUCLEOTIDE SEQUENCE</scope>
    <source>
        <strain evidence="3">IPT5</strain>
    </source>
</reference>